<sequence>MPPPPPPTLNVTSSPTTTMTPSSGATLSLAEMIAAKQGKLKATEIEERVVQEDEVVLALRGILTARRQDTNISSDEEEEDDDDWSE</sequence>
<dbReference type="AlphaFoldDB" id="M7WHU5"/>
<protein>
    <submittedName>
        <fullName evidence="2">Uncharacterized protein</fullName>
    </submittedName>
</protein>
<dbReference type="Proteomes" id="UP000030780">
    <property type="component" value="Unassembled WGS sequence"/>
</dbReference>
<name>M7WHU5_ENTHI</name>
<evidence type="ECO:0000256" key="1">
    <source>
        <dbReference type="SAM" id="MobiDB-lite"/>
    </source>
</evidence>
<feature type="region of interest" description="Disordered" evidence="1">
    <location>
        <begin position="1"/>
        <end position="23"/>
    </location>
</feature>
<evidence type="ECO:0000313" key="3">
    <source>
        <dbReference type="Proteomes" id="UP000030780"/>
    </source>
</evidence>
<organism evidence="2 3">
    <name type="scientific">Entamoeba histolytica HM-3:IMSS</name>
    <dbReference type="NCBI Taxonomy" id="885315"/>
    <lineage>
        <taxon>Eukaryota</taxon>
        <taxon>Amoebozoa</taxon>
        <taxon>Evosea</taxon>
        <taxon>Archamoebae</taxon>
        <taxon>Mastigamoebida</taxon>
        <taxon>Entamoebidae</taxon>
        <taxon>Entamoeba</taxon>
    </lineage>
</organism>
<feature type="compositionally biased region" description="Acidic residues" evidence="1">
    <location>
        <begin position="74"/>
        <end position="86"/>
    </location>
</feature>
<accession>M7WHU5</accession>
<feature type="compositionally biased region" description="Low complexity" evidence="1">
    <location>
        <begin position="9"/>
        <end position="23"/>
    </location>
</feature>
<evidence type="ECO:0000313" key="2">
    <source>
        <dbReference type="EMBL" id="EMS17390.1"/>
    </source>
</evidence>
<gene>
    <name evidence="2" type="ORF">KM1_075870</name>
</gene>
<reference evidence="2 3" key="1">
    <citation type="submission" date="2013-01" db="EMBL/GenBank/DDBJ databases">
        <authorList>
            <person name="Inman J."/>
            <person name="Zafar N."/>
            <person name="Lorenzi H."/>
            <person name="Caler E."/>
        </authorList>
    </citation>
    <scope>NUCLEOTIDE SEQUENCE [LARGE SCALE GENOMIC DNA]</scope>
    <source>
        <strain evidence="2 3">HM-3:IMSS</strain>
    </source>
</reference>
<proteinExistence type="predicted"/>
<dbReference type="EMBL" id="KB637195">
    <property type="protein sequence ID" value="EMS17390.1"/>
    <property type="molecule type" value="Genomic_DNA"/>
</dbReference>
<feature type="region of interest" description="Disordered" evidence="1">
    <location>
        <begin position="64"/>
        <end position="86"/>
    </location>
</feature>
<dbReference type="VEuPathDB" id="AmoebaDB:KM1_075870"/>